<feature type="coiled-coil region" evidence="1">
    <location>
        <begin position="60"/>
        <end position="87"/>
    </location>
</feature>
<name>A0A3B0SCY6_9ZZZZ</name>
<dbReference type="EMBL" id="UOED01000130">
    <property type="protein sequence ID" value="VAV98508.1"/>
    <property type="molecule type" value="Genomic_DNA"/>
</dbReference>
<keyword evidence="1" id="KW-0175">Coiled coil</keyword>
<dbReference type="GO" id="GO:0003677">
    <property type="term" value="F:DNA binding"/>
    <property type="evidence" value="ECO:0007669"/>
    <property type="project" value="InterPro"/>
</dbReference>
<evidence type="ECO:0000313" key="2">
    <source>
        <dbReference type="EMBL" id="VAV98508.1"/>
    </source>
</evidence>
<dbReference type="Pfam" id="PF01527">
    <property type="entry name" value="HTH_Tnp_1"/>
    <property type="match status" value="1"/>
</dbReference>
<dbReference type="InterPro" id="IPR009057">
    <property type="entry name" value="Homeodomain-like_sf"/>
</dbReference>
<proteinExistence type="predicted"/>
<reference evidence="2" key="1">
    <citation type="submission" date="2018-06" db="EMBL/GenBank/DDBJ databases">
        <authorList>
            <person name="Zhirakovskaya E."/>
        </authorList>
    </citation>
    <scope>NUCLEOTIDE SEQUENCE</scope>
</reference>
<dbReference type="GO" id="GO:0006313">
    <property type="term" value="P:DNA transposition"/>
    <property type="evidence" value="ECO:0007669"/>
    <property type="project" value="InterPro"/>
</dbReference>
<sequence>MSNRKANNYPSEFRESSIKLALESDQPIAHTAKNLGINVNTLHTWISKYGVPSEKPHSLKEHHFDEIKRLKRELAQVRQERDLLKKAAAYFAKETL</sequence>
<evidence type="ECO:0000256" key="1">
    <source>
        <dbReference type="SAM" id="Coils"/>
    </source>
</evidence>
<dbReference type="InterPro" id="IPR002514">
    <property type="entry name" value="Transposase_8"/>
</dbReference>
<gene>
    <name evidence="2" type="ORF">MNBD_ALPHA02-2143</name>
</gene>
<accession>A0A3B0SCY6</accession>
<dbReference type="AlphaFoldDB" id="A0A3B0SCY6"/>
<dbReference type="SUPFAM" id="SSF46689">
    <property type="entry name" value="Homeodomain-like"/>
    <property type="match status" value="1"/>
</dbReference>
<protein>
    <submittedName>
        <fullName evidence="2">Mobile element protein</fullName>
    </submittedName>
</protein>
<dbReference type="Gene3D" id="1.10.10.60">
    <property type="entry name" value="Homeodomain-like"/>
    <property type="match status" value="1"/>
</dbReference>
<organism evidence="2">
    <name type="scientific">hydrothermal vent metagenome</name>
    <dbReference type="NCBI Taxonomy" id="652676"/>
    <lineage>
        <taxon>unclassified sequences</taxon>
        <taxon>metagenomes</taxon>
        <taxon>ecological metagenomes</taxon>
    </lineage>
</organism>
<dbReference type="GO" id="GO:0004803">
    <property type="term" value="F:transposase activity"/>
    <property type="evidence" value="ECO:0007669"/>
    <property type="project" value="InterPro"/>
</dbReference>